<proteinExistence type="inferred from homology"/>
<evidence type="ECO:0000256" key="2">
    <source>
        <dbReference type="ARBA" id="ARBA00022598"/>
    </source>
</evidence>
<dbReference type="EMBL" id="OZ037947">
    <property type="protein sequence ID" value="CAL1706756.1"/>
    <property type="molecule type" value="Genomic_DNA"/>
</dbReference>
<dbReference type="InterPro" id="IPR032387">
    <property type="entry name" value="ACAS_N"/>
</dbReference>
<keyword evidence="2" id="KW-0436">Ligase</keyword>
<evidence type="ECO:0000313" key="7">
    <source>
        <dbReference type="EMBL" id="CAL1706756.1"/>
    </source>
</evidence>
<organism evidence="7 8">
    <name type="scientific">Somion occarium</name>
    <dbReference type="NCBI Taxonomy" id="3059160"/>
    <lineage>
        <taxon>Eukaryota</taxon>
        <taxon>Fungi</taxon>
        <taxon>Dikarya</taxon>
        <taxon>Basidiomycota</taxon>
        <taxon>Agaricomycotina</taxon>
        <taxon>Agaricomycetes</taxon>
        <taxon>Polyporales</taxon>
        <taxon>Cerrenaceae</taxon>
        <taxon>Somion</taxon>
    </lineage>
</organism>
<dbReference type="NCBIfam" id="TIGR01217">
    <property type="entry name" value="ac_ac_CoA_syn"/>
    <property type="match status" value="1"/>
</dbReference>
<feature type="domain" description="Acetyl-coenzyme A synthetase N-terminal" evidence="6">
    <location>
        <begin position="41"/>
        <end position="95"/>
    </location>
</feature>
<evidence type="ECO:0000256" key="3">
    <source>
        <dbReference type="ARBA" id="ARBA00022741"/>
    </source>
</evidence>
<dbReference type="SUPFAM" id="SSF56801">
    <property type="entry name" value="Acetyl-CoA synthetase-like"/>
    <property type="match status" value="1"/>
</dbReference>
<protein>
    <recommendedName>
        <fullName evidence="9">Acetoacetyl-CoA synthetase</fullName>
    </recommendedName>
</protein>
<dbReference type="Pfam" id="PF16177">
    <property type="entry name" value="ACAS_N"/>
    <property type="match status" value="1"/>
</dbReference>
<dbReference type="InterPro" id="IPR020845">
    <property type="entry name" value="AMP-binding_CS"/>
</dbReference>
<evidence type="ECO:0000259" key="6">
    <source>
        <dbReference type="Pfam" id="PF16177"/>
    </source>
</evidence>
<evidence type="ECO:0000256" key="1">
    <source>
        <dbReference type="ARBA" id="ARBA00006432"/>
    </source>
</evidence>
<evidence type="ECO:0000256" key="4">
    <source>
        <dbReference type="ARBA" id="ARBA00022840"/>
    </source>
</evidence>
<name>A0ABP1DG02_9APHY</name>
<dbReference type="InterPro" id="IPR042099">
    <property type="entry name" value="ANL_N_sf"/>
</dbReference>
<dbReference type="InterPro" id="IPR000873">
    <property type="entry name" value="AMP-dep_synth/lig_dom"/>
</dbReference>
<keyword evidence="3" id="KW-0547">Nucleotide-binding</keyword>
<evidence type="ECO:0000259" key="5">
    <source>
        <dbReference type="Pfam" id="PF00501"/>
    </source>
</evidence>
<comment type="similarity">
    <text evidence="1">Belongs to the ATP-dependent AMP-binding enzyme family.</text>
</comment>
<dbReference type="PROSITE" id="PS00455">
    <property type="entry name" value="AMP_BINDING"/>
    <property type="match status" value="1"/>
</dbReference>
<evidence type="ECO:0008006" key="9">
    <source>
        <dbReference type="Google" id="ProtNLM"/>
    </source>
</evidence>
<gene>
    <name evidence="7" type="ORF">GFSPODELE1_LOCUS6026</name>
</gene>
<dbReference type="Gene3D" id="3.40.50.12780">
    <property type="entry name" value="N-terminal domain of ligase-like"/>
    <property type="match status" value="1"/>
</dbReference>
<dbReference type="InterPro" id="IPR005914">
    <property type="entry name" value="Acac_CoA_synth"/>
</dbReference>
<feature type="domain" description="AMP-dependent synthetase/ligase" evidence="5">
    <location>
        <begin position="102"/>
        <end position="481"/>
    </location>
</feature>
<keyword evidence="4" id="KW-0067">ATP-binding</keyword>
<sequence length="678" mass="75314">MDAQFTHNKVIWRPRDPSRSRMDCFRRVINRTRGLQLKDFHDLHKYSVDDYRFWEDLWAYTGIVYTVPPTKIITEGRIREVPEWFSGARLNYAENMLRSDGDSIACTCVRETGQIVHYTFRQLKSLVREMAAALRVNGLQAGDRVAAVVTNSVTAVVVAFATASIGGIFSSTAPDMGVQGILDRYKQIQPKFVFAETEIVYAGKTIDVIPKVTQVAKELLSVGLQNIILLPSTKTGKEPSTAYVPRSISLSAFLASGDGRPLTFEQLPFSHPLYILYSSGTSGPPKCIVHSAGGILLNGLKDCSLVYSMTSDDTYFQYTTTGWMMWNSLVNTLGCGTRIVLYDGSPFQPDVETFLKLVSDQGVTIFGTGPRFLSEVKGQGIEPLKLAPFDSLRCILSTGAILTAPMFEWTQQAWAPDVWVLSVSGGTDICQAFVGGVPMLPVHAGEIQGKSLGMKVEIFDPDGKNIEDTGEPGELVCTRPHPSLPICFWGDKGDKKLRASYFDTYPGVWRQGDFIVKNPKTQGFVILGRSDGVLNPSGVRLGSGEIYSVMEWFSDVLDDTLCVGQRRPEDKDERILLFVKMRPGHTFSEDLAEKIRVAIRQSLSARHVPAYILPIEDIPYTVNNKKIEIAVKQIVSGSNIKPSGTVANPQALQLYYKFRYLEKVLEEHKKDSKTKAKL</sequence>
<accession>A0ABP1DG02</accession>
<keyword evidence="8" id="KW-1185">Reference proteome</keyword>
<dbReference type="NCBIfam" id="NF002937">
    <property type="entry name" value="PRK03584.1"/>
    <property type="match status" value="1"/>
</dbReference>
<dbReference type="InterPro" id="IPR045851">
    <property type="entry name" value="AMP-bd_C_sf"/>
</dbReference>
<dbReference type="PANTHER" id="PTHR42921:SF1">
    <property type="entry name" value="ACETOACETYL-COA SYNTHETASE"/>
    <property type="match status" value="1"/>
</dbReference>
<dbReference type="Gene3D" id="3.30.300.30">
    <property type="match status" value="1"/>
</dbReference>
<dbReference type="Pfam" id="PF00501">
    <property type="entry name" value="AMP-binding"/>
    <property type="match status" value="1"/>
</dbReference>
<reference evidence="8" key="1">
    <citation type="submission" date="2024-04" db="EMBL/GenBank/DDBJ databases">
        <authorList>
            <person name="Shaw F."/>
            <person name="Minotto A."/>
        </authorList>
    </citation>
    <scope>NUCLEOTIDE SEQUENCE [LARGE SCALE GENOMIC DNA]</scope>
</reference>
<dbReference type="PANTHER" id="PTHR42921">
    <property type="entry name" value="ACETOACETYL-COA SYNTHETASE"/>
    <property type="match status" value="1"/>
</dbReference>
<evidence type="ECO:0000313" key="8">
    <source>
        <dbReference type="Proteomes" id="UP001497453"/>
    </source>
</evidence>
<dbReference type="Proteomes" id="UP001497453">
    <property type="component" value="Chromosome 4"/>
</dbReference>